<keyword evidence="8 11" id="KW-0012">Acyltransferase</keyword>
<feature type="transmembrane region" description="Helical" evidence="10">
    <location>
        <begin position="166"/>
        <end position="192"/>
    </location>
</feature>
<feature type="transmembrane region" description="Helical" evidence="10">
    <location>
        <begin position="276"/>
        <end position="299"/>
    </location>
</feature>
<feature type="transmembrane region" description="Helical" evidence="10">
    <location>
        <begin position="246"/>
        <end position="270"/>
    </location>
</feature>
<dbReference type="InterPro" id="IPR014371">
    <property type="entry name" value="Oat_ACAT_DAG_ARE"/>
</dbReference>
<feature type="compositionally biased region" description="Basic and acidic residues" evidence="9">
    <location>
        <begin position="55"/>
        <end position="69"/>
    </location>
</feature>
<evidence type="ECO:0000313" key="12">
    <source>
        <dbReference type="Proteomes" id="UP000023152"/>
    </source>
</evidence>
<accession>X6MPK2</accession>
<keyword evidence="6 10" id="KW-1133">Transmembrane helix</keyword>
<evidence type="ECO:0000256" key="5">
    <source>
        <dbReference type="ARBA" id="ARBA00022824"/>
    </source>
</evidence>
<dbReference type="GO" id="GO:0005789">
    <property type="term" value="C:endoplasmic reticulum membrane"/>
    <property type="evidence" value="ECO:0007669"/>
    <property type="project" value="UniProtKB-SubCell"/>
</dbReference>
<keyword evidence="5" id="KW-0256">Endoplasmic reticulum</keyword>
<feature type="transmembrane region" description="Helical" evidence="10">
    <location>
        <begin position="128"/>
        <end position="146"/>
    </location>
</feature>
<proteinExistence type="inferred from homology"/>
<feature type="region of interest" description="Disordered" evidence="9">
    <location>
        <begin position="47"/>
        <end position="69"/>
    </location>
</feature>
<evidence type="ECO:0000256" key="1">
    <source>
        <dbReference type="ARBA" id="ARBA00004477"/>
    </source>
</evidence>
<dbReference type="Pfam" id="PF03062">
    <property type="entry name" value="MBOAT"/>
    <property type="match status" value="1"/>
</dbReference>
<dbReference type="OrthoDB" id="10039049at2759"/>
<evidence type="ECO:0000256" key="8">
    <source>
        <dbReference type="ARBA" id="ARBA00023315"/>
    </source>
</evidence>
<evidence type="ECO:0000256" key="6">
    <source>
        <dbReference type="ARBA" id="ARBA00022989"/>
    </source>
</evidence>
<dbReference type="PANTHER" id="PTHR10408">
    <property type="entry name" value="STEROL O-ACYLTRANSFERASE"/>
    <property type="match status" value="1"/>
</dbReference>
<comment type="subcellular location">
    <subcellularLocation>
        <location evidence="1">Endoplasmic reticulum membrane</location>
        <topology evidence="1">Multi-pass membrane protein</topology>
    </subcellularLocation>
</comment>
<dbReference type="InterPro" id="IPR004299">
    <property type="entry name" value="MBOAT_fam"/>
</dbReference>
<evidence type="ECO:0000256" key="3">
    <source>
        <dbReference type="ARBA" id="ARBA00022679"/>
    </source>
</evidence>
<evidence type="ECO:0000256" key="9">
    <source>
        <dbReference type="SAM" id="MobiDB-lite"/>
    </source>
</evidence>
<comment type="similarity">
    <text evidence="2">Belongs to the membrane-bound acyltransferase family. Sterol o-acyltransferase subfamily.</text>
</comment>
<keyword evidence="7 10" id="KW-0472">Membrane</keyword>
<keyword evidence="4 10" id="KW-0812">Transmembrane</keyword>
<dbReference type="PANTHER" id="PTHR10408:SF9">
    <property type="entry name" value="STEROL O-ACYLTRANSFERASE 2-RELATED"/>
    <property type="match status" value="1"/>
</dbReference>
<gene>
    <name evidence="11" type="ORF">RFI_21456</name>
</gene>
<evidence type="ECO:0000256" key="4">
    <source>
        <dbReference type="ARBA" id="ARBA00022692"/>
    </source>
</evidence>
<dbReference type="Proteomes" id="UP000023152">
    <property type="component" value="Unassembled WGS sequence"/>
</dbReference>
<evidence type="ECO:0000256" key="10">
    <source>
        <dbReference type="SAM" id="Phobius"/>
    </source>
</evidence>
<keyword evidence="3 11" id="KW-0808">Transferase</keyword>
<evidence type="ECO:0000256" key="7">
    <source>
        <dbReference type="ARBA" id="ARBA00023136"/>
    </source>
</evidence>
<evidence type="ECO:0000313" key="11">
    <source>
        <dbReference type="EMBL" id="ETO15903.1"/>
    </source>
</evidence>
<reference evidence="11 12" key="1">
    <citation type="journal article" date="2013" name="Curr. Biol.">
        <title>The Genome of the Foraminiferan Reticulomyxa filosa.</title>
        <authorList>
            <person name="Glockner G."/>
            <person name="Hulsmann N."/>
            <person name="Schleicher M."/>
            <person name="Noegel A.A."/>
            <person name="Eichinger L."/>
            <person name="Gallinger C."/>
            <person name="Pawlowski J."/>
            <person name="Sierra R."/>
            <person name="Euteneuer U."/>
            <person name="Pillet L."/>
            <person name="Moustafa A."/>
            <person name="Platzer M."/>
            <person name="Groth M."/>
            <person name="Szafranski K."/>
            <person name="Schliwa M."/>
        </authorList>
    </citation>
    <scope>NUCLEOTIDE SEQUENCE [LARGE SCALE GENOMIC DNA]</scope>
</reference>
<keyword evidence="12" id="KW-1185">Reference proteome</keyword>
<feature type="non-terminal residue" evidence="11">
    <location>
        <position position="1"/>
    </location>
</feature>
<dbReference type="EMBL" id="ASPP01018709">
    <property type="protein sequence ID" value="ETO15903.1"/>
    <property type="molecule type" value="Genomic_DNA"/>
</dbReference>
<organism evidence="11 12">
    <name type="scientific">Reticulomyxa filosa</name>
    <dbReference type="NCBI Taxonomy" id="46433"/>
    <lineage>
        <taxon>Eukaryota</taxon>
        <taxon>Sar</taxon>
        <taxon>Rhizaria</taxon>
        <taxon>Retaria</taxon>
        <taxon>Foraminifera</taxon>
        <taxon>Monothalamids</taxon>
        <taxon>Reticulomyxidae</taxon>
        <taxon>Reticulomyxa</taxon>
    </lineage>
</organism>
<dbReference type="AlphaFoldDB" id="X6MPK2"/>
<sequence length="327" mass="38650">FFFFFYTKQLGLGNVDNLFESSNTRDSPNYFCFFARALETQQLKQQNGLPNGKQENNHSTEESHPDPQKVKSNYLRNVLKDTIFIQEYRRTIYPANVTLWNWFEFTCLPILVYEPIYPRMPSIRPAYLLEKILSVIFILISIWSILEKYIYPILSQSEKMSVYESILMLTFPVTMLEILLFFLIFDCILNAIAEITRFADRQFYLDWWNSTSFIEFSRKWNRPVHEFLLRHVYLESMNSYKFGKNLATAGTFIFSVALHEVVLCACLHRFRPWLAALSLFQLPLIVKAILPFILFLFLIDQLTNFAFFFFSTCQSQLCPLQSSVEKV</sequence>
<comment type="caution">
    <text evidence="11">The sequence shown here is derived from an EMBL/GenBank/DDBJ whole genome shotgun (WGS) entry which is preliminary data.</text>
</comment>
<protein>
    <submittedName>
        <fullName evidence="11">Sterol O-acyltransferase</fullName>
    </submittedName>
</protein>
<name>X6MPK2_RETFI</name>
<dbReference type="GO" id="GO:0008374">
    <property type="term" value="F:O-acyltransferase activity"/>
    <property type="evidence" value="ECO:0007669"/>
    <property type="project" value="InterPro"/>
</dbReference>
<evidence type="ECO:0000256" key="2">
    <source>
        <dbReference type="ARBA" id="ARBA00009010"/>
    </source>
</evidence>